<reference evidence="1" key="1">
    <citation type="journal article" date="2020" name="mSystems">
        <title>Genome- and Community-Level Interaction Insights into Carbon Utilization and Element Cycling Functions of Hydrothermarchaeota in Hydrothermal Sediment.</title>
        <authorList>
            <person name="Zhou Z."/>
            <person name="Liu Y."/>
            <person name="Xu W."/>
            <person name="Pan J."/>
            <person name="Luo Z.H."/>
            <person name="Li M."/>
        </authorList>
    </citation>
    <scope>NUCLEOTIDE SEQUENCE</scope>
    <source>
        <strain evidence="1">SpSt-649</strain>
    </source>
</reference>
<dbReference type="Gene3D" id="1.10.150.240">
    <property type="entry name" value="Putative phosphatase, domain 2"/>
    <property type="match status" value="1"/>
</dbReference>
<dbReference type="Pfam" id="PF00702">
    <property type="entry name" value="Hydrolase"/>
    <property type="match status" value="1"/>
</dbReference>
<proteinExistence type="predicted"/>
<protein>
    <submittedName>
        <fullName evidence="1">HAD family phosphatase</fullName>
    </submittedName>
</protein>
<accession>A0A7C4H023</accession>
<sequence>MLRVAFIWDFDGVVVETPHEKAWALACKAWGISGFTREFYDKYVSGRPRLEGAANILSYLKHGGRPPSAERLEEVERFAELKTRIYLELLSRGEYRVRVDVVRFIQESRREGALQVLASASKNVRLWQDVELVPGIRLDNLFDANVSGTAPTKLGVFSNAVVKARELLGEPECLVFFDDAPSGVEAARRLGGKAVGCFNEKLKSSMPDYFVPSFEKLHFRDILSAVGCLP</sequence>
<dbReference type="Gene3D" id="3.40.50.1000">
    <property type="entry name" value="HAD superfamily/HAD-like"/>
    <property type="match status" value="1"/>
</dbReference>
<comment type="caution">
    <text evidence="1">The sequence shown here is derived from an EMBL/GenBank/DDBJ whole genome shotgun (WGS) entry which is preliminary data.</text>
</comment>
<dbReference type="InterPro" id="IPR023198">
    <property type="entry name" value="PGP-like_dom2"/>
</dbReference>
<evidence type="ECO:0000313" key="1">
    <source>
        <dbReference type="EMBL" id="HGM46319.1"/>
    </source>
</evidence>
<dbReference type="AlphaFoldDB" id="A0A7C4H023"/>
<dbReference type="InterPro" id="IPR036412">
    <property type="entry name" value="HAD-like_sf"/>
</dbReference>
<dbReference type="InterPro" id="IPR023214">
    <property type="entry name" value="HAD_sf"/>
</dbReference>
<dbReference type="EMBL" id="DTBQ01000030">
    <property type="protein sequence ID" value="HGM46319.1"/>
    <property type="molecule type" value="Genomic_DNA"/>
</dbReference>
<name>A0A7C4H023_THEPE</name>
<gene>
    <name evidence="1" type="ORF">ENU21_01015</name>
</gene>
<organism evidence="1">
    <name type="scientific">Thermofilum pendens</name>
    <dbReference type="NCBI Taxonomy" id="2269"/>
    <lineage>
        <taxon>Archaea</taxon>
        <taxon>Thermoproteota</taxon>
        <taxon>Thermoprotei</taxon>
        <taxon>Thermofilales</taxon>
        <taxon>Thermofilaceae</taxon>
        <taxon>Thermofilum</taxon>
    </lineage>
</organism>
<dbReference type="SUPFAM" id="SSF56784">
    <property type="entry name" value="HAD-like"/>
    <property type="match status" value="1"/>
</dbReference>